<dbReference type="GO" id="GO:0005737">
    <property type="term" value="C:cytoplasm"/>
    <property type="evidence" value="ECO:0007669"/>
    <property type="project" value="UniProtKB-SubCell"/>
</dbReference>
<gene>
    <name evidence="24" type="primary">pheA</name>
    <name evidence="23" type="ORF">I6G29_12525</name>
    <name evidence="24" type="ORF">NCTC11997_02579</name>
</gene>
<dbReference type="NCBIfam" id="TIGR01807">
    <property type="entry name" value="CM_P2"/>
    <property type="match status" value="1"/>
</dbReference>
<feature type="site" description="Essential for prephenate dehydratase activity" evidence="19">
    <location>
        <position position="264"/>
    </location>
</feature>
<dbReference type="InterPro" id="IPR002701">
    <property type="entry name" value="CM_II_prokaryot"/>
</dbReference>
<dbReference type="InterPro" id="IPR002912">
    <property type="entry name" value="ACT_dom"/>
</dbReference>
<evidence type="ECO:0000256" key="9">
    <source>
        <dbReference type="ARBA" id="ARBA00022490"/>
    </source>
</evidence>
<dbReference type="PANTHER" id="PTHR21022">
    <property type="entry name" value="PREPHENATE DEHYDRATASE P PROTEIN"/>
    <property type="match status" value="1"/>
</dbReference>
<keyword evidence="10" id="KW-0028">Amino-acid biosynthesis</keyword>
<dbReference type="FunFam" id="3.30.70.260:FF:000012">
    <property type="entry name" value="Prephenate dehydratase"/>
    <property type="match status" value="1"/>
</dbReference>
<evidence type="ECO:0000256" key="19">
    <source>
        <dbReference type="PIRSR" id="PIRSR001500-2"/>
    </source>
</evidence>
<dbReference type="InterPro" id="IPR018528">
    <property type="entry name" value="Preph_deHydtase_CS"/>
</dbReference>
<dbReference type="PROSITE" id="PS00858">
    <property type="entry name" value="PREPHENATE_DEHYDR_2"/>
    <property type="match status" value="1"/>
</dbReference>
<feature type="domain" description="Chorismate mutase" evidence="20">
    <location>
        <begin position="3"/>
        <end position="96"/>
    </location>
</feature>
<evidence type="ECO:0000256" key="15">
    <source>
        <dbReference type="ARBA" id="ARBA00023268"/>
    </source>
</evidence>
<dbReference type="Pfam" id="PF01817">
    <property type="entry name" value="CM_2"/>
    <property type="match status" value="1"/>
</dbReference>
<dbReference type="PROSITE" id="PS51168">
    <property type="entry name" value="CHORISMATE_MUT_2"/>
    <property type="match status" value="1"/>
</dbReference>
<dbReference type="Gene3D" id="1.20.59.10">
    <property type="entry name" value="Chorismate mutase"/>
    <property type="match status" value="1"/>
</dbReference>
<keyword evidence="9" id="KW-0963">Cytoplasm</keyword>
<evidence type="ECO:0000256" key="1">
    <source>
        <dbReference type="ARBA" id="ARBA00000824"/>
    </source>
</evidence>
<evidence type="ECO:0000256" key="12">
    <source>
        <dbReference type="ARBA" id="ARBA00023222"/>
    </source>
</evidence>
<evidence type="ECO:0000259" key="22">
    <source>
        <dbReference type="PROSITE" id="PS51671"/>
    </source>
</evidence>
<evidence type="ECO:0000313" key="25">
    <source>
        <dbReference type="Proteomes" id="UP000254603"/>
    </source>
</evidence>
<dbReference type="Gene3D" id="3.30.70.260">
    <property type="match status" value="1"/>
</dbReference>
<dbReference type="AlphaFoldDB" id="A0A378XHU3"/>
<keyword evidence="13" id="KW-0413">Isomerase</keyword>
<evidence type="ECO:0000259" key="20">
    <source>
        <dbReference type="PROSITE" id="PS51168"/>
    </source>
</evidence>
<dbReference type="PANTHER" id="PTHR21022:SF19">
    <property type="entry name" value="PREPHENATE DEHYDRATASE-RELATED"/>
    <property type="match status" value="1"/>
</dbReference>
<dbReference type="GO" id="GO:0004106">
    <property type="term" value="F:chorismate mutase activity"/>
    <property type="evidence" value="ECO:0007669"/>
    <property type="project" value="UniProtKB-EC"/>
</dbReference>
<evidence type="ECO:0000256" key="11">
    <source>
        <dbReference type="ARBA" id="ARBA00023141"/>
    </source>
</evidence>
<dbReference type="InterPro" id="IPR008242">
    <property type="entry name" value="Chor_mutase/pphenate_deHydtase"/>
</dbReference>
<dbReference type="InterPro" id="IPR036263">
    <property type="entry name" value="Chorismate_II_sf"/>
</dbReference>
<evidence type="ECO:0000256" key="17">
    <source>
        <dbReference type="ARBA" id="ARBA00031520"/>
    </source>
</evidence>
<dbReference type="UniPathway" id="UPA00121">
    <property type="reaction ID" value="UER00345"/>
</dbReference>
<dbReference type="NCBIfam" id="NF008865">
    <property type="entry name" value="PRK11898.1"/>
    <property type="match status" value="1"/>
</dbReference>
<protein>
    <recommendedName>
        <fullName evidence="8">Bifunctional chorismate mutase/prephenate dehydratase</fullName>
        <ecNumber evidence="7">4.2.1.51</ecNumber>
        <ecNumber evidence="6">5.4.99.5</ecNumber>
    </recommendedName>
    <alternativeName>
        <fullName evidence="17">Chorismate mutase-prephenate dehydratase</fullName>
    </alternativeName>
    <alternativeName>
        <fullName evidence="16">p-protein</fullName>
    </alternativeName>
</protein>
<dbReference type="Gene3D" id="3.40.190.10">
    <property type="entry name" value="Periplasmic binding protein-like II"/>
    <property type="match status" value="2"/>
</dbReference>
<keyword evidence="26" id="KW-1185">Reference proteome</keyword>
<proteinExistence type="predicted"/>
<evidence type="ECO:0000259" key="21">
    <source>
        <dbReference type="PROSITE" id="PS51171"/>
    </source>
</evidence>
<dbReference type="FunFam" id="3.40.190.10:FF:000029">
    <property type="entry name" value="Chorismate mutase/Prephenate dehydratase"/>
    <property type="match status" value="1"/>
</dbReference>
<evidence type="ECO:0000256" key="8">
    <source>
        <dbReference type="ARBA" id="ARBA00014401"/>
    </source>
</evidence>
<dbReference type="PIRSF" id="PIRSF001500">
    <property type="entry name" value="Chor_mut_pdt_Ppr"/>
    <property type="match status" value="1"/>
</dbReference>
<dbReference type="InterPro" id="IPR045865">
    <property type="entry name" value="ACT-like_dom_sf"/>
</dbReference>
<dbReference type="InterPro" id="IPR010957">
    <property type="entry name" value="G/b/e-P-prot_chorismate_mutase"/>
</dbReference>
<evidence type="ECO:0000313" key="24">
    <source>
        <dbReference type="EMBL" id="SUA57985.1"/>
    </source>
</evidence>
<dbReference type="GO" id="GO:0046417">
    <property type="term" value="P:chorismate metabolic process"/>
    <property type="evidence" value="ECO:0007669"/>
    <property type="project" value="InterPro"/>
</dbReference>
<evidence type="ECO:0000256" key="14">
    <source>
        <dbReference type="ARBA" id="ARBA00023239"/>
    </source>
</evidence>
<dbReference type="CDD" id="cd04905">
    <property type="entry name" value="ACT_CM-PDT"/>
    <property type="match status" value="1"/>
</dbReference>
<dbReference type="SUPFAM" id="SSF48600">
    <property type="entry name" value="Chorismate mutase II"/>
    <property type="match status" value="1"/>
</dbReference>
<evidence type="ECO:0000256" key="5">
    <source>
        <dbReference type="ARBA" id="ARBA00004817"/>
    </source>
</evidence>
<dbReference type="OrthoDB" id="9802281at2"/>
<dbReference type="GO" id="GO:0004664">
    <property type="term" value="F:prephenate dehydratase activity"/>
    <property type="evidence" value="ECO:0007669"/>
    <property type="project" value="UniProtKB-EC"/>
</dbReference>
<dbReference type="SUPFAM" id="SSF55021">
    <property type="entry name" value="ACT-like"/>
    <property type="match status" value="1"/>
</dbReference>
<dbReference type="EMBL" id="CP065725">
    <property type="protein sequence ID" value="QPT39917.1"/>
    <property type="molecule type" value="Genomic_DNA"/>
</dbReference>
<dbReference type="Pfam" id="PF01842">
    <property type="entry name" value="ACT"/>
    <property type="match status" value="1"/>
</dbReference>
<evidence type="ECO:0000256" key="13">
    <source>
        <dbReference type="ARBA" id="ARBA00023235"/>
    </source>
</evidence>
<keyword evidence="12" id="KW-0584">Phenylalanine biosynthesis</keyword>
<evidence type="ECO:0000256" key="3">
    <source>
        <dbReference type="ARBA" id="ARBA00004496"/>
    </source>
</evidence>
<dbReference type="CDD" id="cd13630">
    <property type="entry name" value="PBP2_PDT_1"/>
    <property type="match status" value="1"/>
</dbReference>
<dbReference type="InterPro" id="IPR001086">
    <property type="entry name" value="Preph_deHydtase"/>
</dbReference>
<dbReference type="PROSITE" id="PS51671">
    <property type="entry name" value="ACT"/>
    <property type="match status" value="1"/>
</dbReference>
<evidence type="ECO:0000313" key="26">
    <source>
        <dbReference type="Proteomes" id="UP000594903"/>
    </source>
</evidence>
<dbReference type="Pfam" id="PF00800">
    <property type="entry name" value="PDT"/>
    <property type="match status" value="1"/>
</dbReference>
<dbReference type="InterPro" id="IPR036979">
    <property type="entry name" value="CM_dom_sf"/>
</dbReference>
<keyword evidence="11" id="KW-0057">Aromatic amino acid biosynthesis</keyword>
<evidence type="ECO:0000256" key="10">
    <source>
        <dbReference type="ARBA" id="ARBA00022605"/>
    </source>
</evidence>
<accession>A0A378XHU3</accession>
<dbReference type="EC" id="4.2.1.51" evidence="7"/>
<evidence type="ECO:0000256" key="18">
    <source>
        <dbReference type="ARBA" id="ARBA00047848"/>
    </source>
</evidence>
<dbReference type="Proteomes" id="UP000594903">
    <property type="component" value="Chromosome"/>
</dbReference>
<reference evidence="23 26" key="2">
    <citation type="submission" date="2020-12" db="EMBL/GenBank/DDBJ databases">
        <title>FDA dAtabase for Regulatory Grade micrObial Sequences (FDA-ARGOS): Supporting development and validation of Infectious Disease Dx tests.</title>
        <authorList>
            <person name="Sproer C."/>
            <person name="Gronow S."/>
            <person name="Severitt S."/>
            <person name="Schroder I."/>
            <person name="Tallon L."/>
            <person name="Sadzewicz L."/>
            <person name="Zhao X."/>
            <person name="Boylan J."/>
            <person name="Ott S."/>
            <person name="Bowen H."/>
            <person name="Vavikolanu K."/>
            <person name="Mehta A."/>
            <person name="Aluvathingal J."/>
            <person name="Nadendla S."/>
            <person name="Lowell S."/>
            <person name="Myers T."/>
            <person name="Yan Y."/>
            <person name="Sichtig H."/>
        </authorList>
    </citation>
    <scope>NUCLEOTIDE SEQUENCE [LARGE SCALE GENOMIC DNA]</scope>
    <source>
        <strain evidence="23 26">FDAARGOS_872</strain>
    </source>
</reference>
<evidence type="ECO:0000256" key="16">
    <source>
        <dbReference type="ARBA" id="ARBA00031175"/>
    </source>
</evidence>
<dbReference type="RefSeq" id="WP_018573377.1">
    <property type="nucleotide sequence ID" value="NZ_CP065725.1"/>
</dbReference>
<comment type="catalytic activity">
    <reaction evidence="18">
        <text>prephenate + H(+) = 3-phenylpyruvate + CO2 + H2O</text>
        <dbReference type="Rhea" id="RHEA:21648"/>
        <dbReference type="ChEBI" id="CHEBI:15377"/>
        <dbReference type="ChEBI" id="CHEBI:15378"/>
        <dbReference type="ChEBI" id="CHEBI:16526"/>
        <dbReference type="ChEBI" id="CHEBI:18005"/>
        <dbReference type="ChEBI" id="CHEBI:29934"/>
        <dbReference type="EC" id="4.2.1.51"/>
    </reaction>
</comment>
<dbReference type="EMBL" id="UGSB01000001">
    <property type="protein sequence ID" value="SUA57985.1"/>
    <property type="molecule type" value="Genomic_DNA"/>
</dbReference>
<feature type="domain" description="Prephenate dehydratase" evidence="21">
    <location>
        <begin position="96"/>
        <end position="271"/>
    </location>
</feature>
<dbReference type="EC" id="5.4.99.5" evidence="6"/>
<comment type="function">
    <text evidence="2">Catalyzes the Claisen rearrangement of chorismate to prephenate and the decarboxylation/dehydration of prephenate to phenylpyruvate.</text>
</comment>
<name>A0A378XHU3_9BURK</name>
<comment type="catalytic activity">
    <reaction evidence="1">
        <text>chorismate = prephenate</text>
        <dbReference type="Rhea" id="RHEA:13897"/>
        <dbReference type="ChEBI" id="CHEBI:29748"/>
        <dbReference type="ChEBI" id="CHEBI:29934"/>
        <dbReference type="EC" id="5.4.99.5"/>
    </reaction>
</comment>
<dbReference type="SMART" id="SM00830">
    <property type="entry name" value="CM_2"/>
    <property type="match status" value="1"/>
</dbReference>
<evidence type="ECO:0000313" key="23">
    <source>
        <dbReference type="EMBL" id="QPT39917.1"/>
    </source>
</evidence>
<sequence length="366" mass="40150">MSSELNQLLKPLRDKIDALDHQILDLLNQRAQTAIEVGKVKHGFDADDAVIKPEREAQVIRALQKDNLNGVFPNASVSAVWTEIISACRGLERGLTIAYLGPKGSFSEQAAYDFYGHAVQALPCPSFDEVFRAVEAGQADVGMVPVENSTEGAVNRTQDLLLSTTLKVHGERTLTIHQCLMTKSGNMEGIEKIMAHPHSLAQCHQWLSLNFPNLVLEPAASNSDAARIAAEDPTVAAIAGAHAAAAWELLMVAENIQDDANNKTRFLAIGHIVNQPSGDDQTSLIVAVPNRVGAVHDLLMPFSAHGVSMSRFESRPARTGQWEYYFYIDILGHQDDENVRQALTELEARSSFLKILGSYPRQHDNR</sequence>
<feature type="domain" description="ACT" evidence="22">
    <location>
        <begin position="283"/>
        <end position="360"/>
    </location>
</feature>
<dbReference type="GO" id="GO:0009094">
    <property type="term" value="P:L-phenylalanine biosynthetic process"/>
    <property type="evidence" value="ECO:0007669"/>
    <property type="project" value="UniProtKB-UniPathway"/>
</dbReference>
<dbReference type="PROSITE" id="PS51171">
    <property type="entry name" value="PREPHENATE_DEHYDR_3"/>
    <property type="match status" value="1"/>
</dbReference>
<dbReference type="Proteomes" id="UP000254603">
    <property type="component" value="Unassembled WGS sequence"/>
</dbReference>
<evidence type="ECO:0000256" key="6">
    <source>
        <dbReference type="ARBA" id="ARBA00012404"/>
    </source>
</evidence>
<organism evidence="24 25">
    <name type="scientific">Oligella ureolytica</name>
    <dbReference type="NCBI Taxonomy" id="90244"/>
    <lineage>
        <taxon>Bacteria</taxon>
        <taxon>Pseudomonadati</taxon>
        <taxon>Pseudomonadota</taxon>
        <taxon>Betaproteobacteria</taxon>
        <taxon>Burkholderiales</taxon>
        <taxon>Alcaligenaceae</taxon>
        <taxon>Oligella</taxon>
    </lineage>
</organism>
<keyword evidence="15" id="KW-0511">Multifunctional enzyme</keyword>
<evidence type="ECO:0000256" key="2">
    <source>
        <dbReference type="ARBA" id="ARBA00002364"/>
    </source>
</evidence>
<dbReference type="SUPFAM" id="SSF53850">
    <property type="entry name" value="Periplasmic binding protein-like II"/>
    <property type="match status" value="1"/>
</dbReference>
<evidence type="ECO:0000256" key="4">
    <source>
        <dbReference type="ARBA" id="ARBA00004741"/>
    </source>
</evidence>
<comment type="pathway">
    <text evidence="4">Amino-acid biosynthesis; L-phenylalanine biosynthesis; phenylpyruvate from prephenate: step 1/1.</text>
</comment>
<reference evidence="24 25" key="1">
    <citation type="submission" date="2018-06" db="EMBL/GenBank/DDBJ databases">
        <authorList>
            <consortium name="Pathogen Informatics"/>
            <person name="Doyle S."/>
        </authorList>
    </citation>
    <scope>NUCLEOTIDE SEQUENCE [LARGE SCALE GENOMIC DNA]</scope>
    <source>
        <strain evidence="24 25">NCTC11997</strain>
    </source>
</reference>
<dbReference type="UniPathway" id="UPA00120">
    <property type="reaction ID" value="UER00203"/>
</dbReference>
<dbReference type="STRING" id="1122619.GCA_000373745_00195"/>
<keyword evidence="14 24" id="KW-0456">Lyase</keyword>
<comment type="pathway">
    <text evidence="5">Metabolic intermediate biosynthesis; prephenate biosynthesis; prephenate from chorismate: step 1/1.</text>
</comment>
<evidence type="ECO:0000256" key="7">
    <source>
        <dbReference type="ARBA" id="ARBA00013147"/>
    </source>
</evidence>
<comment type="subcellular location">
    <subcellularLocation>
        <location evidence="3">Cytoplasm</location>
    </subcellularLocation>
</comment>